<proteinExistence type="predicted"/>
<dbReference type="EMBL" id="RHPJ01000004">
    <property type="protein sequence ID" value="TGO04192.1"/>
    <property type="molecule type" value="Genomic_DNA"/>
</dbReference>
<dbReference type="Proteomes" id="UP000297318">
    <property type="component" value="Unassembled WGS sequence"/>
</dbReference>
<evidence type="ECO:0000256" key="1">
    <source>
        <dbReference type="SAM" id="SignalP"/>
    </source>
</evidence>
<evidence type="ECO:0008006" key="4">
    <source>
        <dbReference type="Google" id="ProtNLM"/>
    </source>
</evidence>
<name>A0A4Z1E0M0_9MICO</name>
<protein>
    <recommendedName>
        <fullName evidence="4">Lipoprotein</fullName>
    </recommendedName>
</protein>
<comment type="caution">
    <text evidence="2">The sequence shown here is derived from an EMBL/GenBank/DDBJ whole genome shotgun (WGS) entry which is preliminary data.</text>
</comment>
<dbReference type="PROSITE" id="PS51257">
    <property type="entry name" value="PROKAR_LIPOPROTEIN"/>
    <property type="match status" value="1"/>
</dbReference>
<dbReference type="OrthoDB" id="4870416at2"/>
<evidence type="ECO:0000313" key="2">
    <source>
        <dbReference type="EMBL" id="TGO04192.1"/>
    </source>
</evidence>
<gene>
    <name evidence="2" type="ORF">SERN_2783</name>
</gene>
<evidence type="ECO:0000313" key="3">
    <source>
        <dbReference type="Proteomes" id="UP000297318"/>
    </source>
</evidence>
<organism evidence="2 3">
    <name type="scientific">Serinibacter arcticus</name>
    <dbReference type="NCBI Taxonomy" id="1655435"/>
    <lineage>
        <taxon>Bacteria</taxon>
        <taxon>Bacillati</taxon>
        <taxon>Actinomycetota</taxon>
        <taxon>Actinomycetes</taxon>
        <taxon>Micrococcales</taxon>
        <taxon>Beutenbergiaceae</taxon>
        <taxon>Serinibacter</taxon>
    </lineage>
</organism>
<keyword evidence="3" id="KW-1185">Reference proteome</keyword>
<keyword evidence="1" id="KW-0732">Signal</keyword>
<sequence length="189" mass="19521">MRTVVTRTRVARLAVVPLAVALLLSGCGRPGTAATVDGERITDAQLATLVEDLERLTASTPDAAPVAPSVALATFVQGPTIEEVGAEAGAAASDHQAIELLDGAAAQSSLEPWEYSPELVQFARIALTRQALQADAAASTEVGDRLAALDVELNPRFGTWDAGQVTPAAWPWLITPGSDVVTDAEAATP</sequence>
<feature type="chain" id="PRO_5021491956" description="Lipoprotein" evidence="1">
    <location>
        <begin position="34"/>
        <end position="189"/>
    </location>
</feature>
<accession>A0A4Z1E0M0</accession>
<reference evidence="2 3" key="1">
    <citation type="submission" date="2018-11" db="EMBL/GenBank/DDBJ databases">
        <title>Complete genome sequencing of the Actinobacteria Serinibacter sp. K3-2.</title>
        <authorList>
            <person name="Rakitin A.L."/>
            <person name="Beletsky A.V."/>
            <person name="Mardanov A.V."/>
            <person name="Ravin N.V."/>
            <person name="Gromova A.S."/>
            <person name="Filippova S.N."/>
            <person name="Gal'Chenko V.F."/>
        </authorList>
    </citation>
    <scope>NUCLEOTIDE SEQUENCE [LARGE SCALE GENOMIC DNA]</scope>
    <source>
        <strain evidence="2 3">K3-2</strain>
    </source>
</reference>
<dbReference type="RefSeq" id="WP_135850778.1">
    <property type="nucleotide sequence ID" value="NZ_RHPJ01000004.1"/>
</dbReference>
<dbReference type="AlphaFoldDB" id="A0A4Z1E0M0"/>
<feature type="signal peptide" evidence="1">
    <location>
        <begin position="1"/>
        <end position="33"/>
    </location>
</feature>